<protein>
    <recommendedName>
        <fullName evidence="4">Protein SprT-like</fullName>
    </recommendedName>
</protein>
<feature type="binding site" evidence="4">
    <location>
        <position position="71"/>
    </location>
    <ligand>
        <name>Zn(2+)</name>
        <dbReference type="ChEBI" id="CHEBI:29105"/>
    </ligand>
</feature>
<keyword evidence="7" id="KW-1185">Reference proteome</keyword>
<dbReference type="NCBIfam" id="NF003339">
    <property type="entry name" value="PRK04351.1"/>
    <property type="match status" value="1"/>
</dbReference>
<dbReference type="EMBL" id="JABXYM010000001">
    <property type="protein sequence ID" value="MCR6097789.1"/>
    <property type="molecule type" value="Genomic_DNA"/>
</dbReference>
<comment type="cofactor">
    <cofactor evidence="4">
        <name>Zn(2+)</name>
        <dbReference type="ChEBI" id="CHEBI:29105"/>
    </cofactor>
    <text evidence="4">Binds 1 zinc ion.</text>
</comment>
<feature type="active site" evidence="4">
    <location>
        <position position="68"/>
    </location>
</feature>
<dbReference type="InterPro" id="IPR035240">
    <property type="entry name" value="SprT_Zn_ribbon"/>
</dbReference>
<reference evidence="6" key="1">
    <citation type="submission" date="2020-06" db="EMBL/GenBank/DDBJ databases">
        <title>Insight into the genomes of haloalkaliphilic bacilli from Kenyan soda lakes.</title>
        <authorList>
            <person name="Mwirichia R."/>
            <person name="Villamizar G.C."/>
            <person name="Poehlein A."/>
            <person name="Mugweru J."/>
            <person name="Kipnyargis A."/>
            <person name="Kiplimo D."/>
            <person name="Orwa P."/>
            <person name="Daniel R."/>
        </authorList>
    </citation>
    <scope>NUCLEOTIDE SEQUENCE</scope>
    <source>
        <strain evidence="6">B1096_S55</strain>
    </source>
</reference>
<comment type="subcellular location">
    <subcellularLocation>
        <location evidence="4">Cytoplasm</location>
    </subcellularLocation>
</comment>
<organism evidence="6 7">
    <name type="scientific">Salipaludibacillus agaradhaerens</name>
    <name type="common">Bacillus agaradhaerens</name>
    <dbReference type="NCBI Taxonomy" id="76935"/>
    <lineage>
        <taxon>Bacteria</taxon>
        <taxon>Bacillati</taxon>
        <taxon>Bacillota</taxon>
        <taxon>Bacilli</taxon>
        <taxon>Bacillales</taxon>
        <taxon>Bacillaceae</taxon>
    </lineage>
</organism>
<keyword evidence="1 4" id="KW-0963">Cytoplasm</keyword>
<dbReference type="GO" id="GO:0006950">
    <property type="term" value="P:response to stress"/>
    <property type="evidence" value="ECO:0007669"/>
    <property type="project" value="UniProtKB-ARBA"/>
</dbReference>
<dbReference type="Proteomes" id="UP001057753">
    <property type="component" value="Unassembled WGS sequence"/>
</dbReference>
<dbReference type="AlphaFoldDB" id="A0A9Q4G0G0"/>
<evidence type="ECO:0000313" key="6">
    <source>
        <dbReference type="EMBL" id="MCR6097789.1"/>
    </source>
</evidence>
<dbReference type="GO" id="GO:0005737">
    <property type="term" value="C:cytoplasm"/>
    <property type="evidence" value="ECO:0007669"/>
    <property type="project" value="UniProtKB-SubCell"/>
</dbReference>
<sequence>MTNEELQALTEEISNIHFNRPFRHKAYFNKRLRTTGGRYALYSHNLEINPKQLEFYGEEALIKIIKHELCHYHLHLEGKGYQHKDKDFKTLLAAVGGSRYCQTLPGSHNKTHTVHYYQCTSCDRFYKRKRKINTSRYVCGACKGKLKKIKSLPSEKY</sequence>
<accession>A0A9Q4G0G0</accession>
<dbReference type="InterPro" id="IPR023524">
    <property type="entry name" value="Uncharacterised_SprT-like"/>
</dbReference>
<proteinExistence type="inferred from homology"/>
<dbReference type="HAMAP" id="MF_00745">
    <property type="entry name" value="SprT_like"/>
    <property type="match status" value="1"/>
</dbReference>
<evidence type="ECO:0000256" key="2">
    <source>
        <dbReference type="ARBA" id="ARBA00022723"/>
    </source>
</evidence>
<comment type="similarity">
    <text evidence="4">Belongs to the SprT family.</text>
</comment>
<evidence type="ECO:0000256" key="4">
    <source>
        <dbReference type="HAMAP-Rule" id="MF_00745"/>
    </source>
</evidence>
<feature type="domain" description="SprT-like" evidence="5">
    <location>
        <begin position="4"/>
        <end position="149"/>
    </location>
</feature>
<comment type="caution">
    <text evidence="6">The sequence shown here is derived from an EMBL/GenBank/DDBJ whole genome shotgun (WGS) entry which is preliminary data.</text>
</comment>
<dbReference type="InterPro" id="IPR006640">
    <property type="entry name" value="SprT-like_domain"/>
</dbReference>
<evidence type="ECO:0000256" key="3">
    <source>
        <dbReference type="ARBA" id="ARBA00022833"/>
    </source>
</evidence>
<dbReference type="RefSeq" id="WP_257822170.1">
    <property type="nucleotide sequence ID" value="NZ_JABXYM010000001.1"/>
</dbReference>
<evidence type="ECO:0000259" key="5">
    <source>
        <dbReference type="SMART" id="SM00731"/>
    </source>
</evidence>
<dbReference type="SMART" id="SM00731">
    <property type="entry name" value="SprT"/>
    <property type="match status" value="1"/>
</dbReference>
<name>A0A9Q4G0G0_SALAG</name>
<evidence type="ECO:0000313" key="7">
    <source>
        <dbReference type="Proteomes" id="UP001057753"/>
    </source>
</evidence>
<feature type="binding site" evidence="4">
    <location>
        <position position="67"/>
    </location>
    <ligand>
        <name>Zn(2+)</name>
        <dbReference type="ChEBI" id="CHEBI:29105"/>
    </ligand>
</feature>
<dbReference type="Pfam" id="PF17283">
    <property type="entry name" value="Zn_ribbon_SprT"/>
    <property type="match status" value="1"/>
</dbReference>
<dbReference type="Pfam" id="PF10263">
    <property type="entry name" value="SprT-like"/>
    <property type="match status" value="1"/>
</dbReference>
<keyword evidence="3 4" id="KW-0862">Zinc</keyword>
<gene>
    <name evidence="6" type="ORF">HXA33_14730</name>
</gene>
<evidence type="ECO:0000256" key="1">
    <source>
        <dbReference type="ARBA" id="ARBA00022490"/>
    </source>
</evidence>
<dbReference type="GO" id="GO:0008270">
    <property type="term" value="F:zinc ion binding"/>
    <property type="evidence" value="ECO:0007669"/>
    <property type="project" value="UniProtKB-UniRule"/>
</dbReference>
<keyword evidence="2 4" id="KW-0479">Metal-binding</keyword>